<evidence type="ECO:0000313" key="2">
    <source>
        <dbReference type="Proteomes" id="UP000515472"/>
    </source>
</evidence>
<proteinExistence type="predicted"/>
<name>A0A6S6M913_9BACT</name>
<sequence length="113" mass="13644">MENEVLALTYWVQENLYVTTESFSKRMALRWFRLFLSNREEFYRLALYGFVLRKQRDLGADLFPEDEFHDFCEDFLHKLSLAQRGLGELYPAPMFAKSEKTEQPRALRRRLQL</sequence>
<gene>
    <name evidence="1" type="ORF">GEOBRER4_n2799</name>
</gene>
<reference evidence="1 2" key="1">
    <citation type="submission" date="2020-06" db="EMBL/GenBank/DDBJ databases">
        <title>Interaction of electrochemicaly active bacteria, Geobacter bremensis R4 on different carbon anode.</title>
        <authorList>
            <person name="Meng L."/>
            <person name="Yoshida N."/>
        </authorList>
    </citation>
    <scope>NUCLEOTIDE SEQUENCE [LARGE SCALE GENOMIC DNA]</scope>
    <source>
        <strain evidence="1 2">R4</strain>
    </source>
</reference>
<dbReference type="RefSeq" id="WP_185242766.1">
    <property type="nucleotide sequence ID" value="NZ_AP023213.1"/>
</dbReference>
<dbReference type="KEGG" id="gbn:GEOBRER4_26950"/>
<protein>
    <submittedName>
        <fullName evidence="1">Uncharacterized protein</fullName>
    </submittedName>
</protein>
<accession>A0A6S6M913</accession>
<evidence type="ECO:0000313" key="1">
    <source>
        <dbReference type="EMBL" id="BCG47945.1"/>
    </source>
</evidence>
<keyword evidence="2" id="KW-1185">Reference proteome</keyword>
<dbReference type="AlphaFoldDB" id="A0A6S6M913"/>
<dbReference type="EMBL" id="AP023213">
    <property type="protein sequence ID" value="BCG47945.1"/>
    <property type="molecule type" value="Genomic_DNA"/>
</dbReference>
<dbReference type="Proteomes" id="UP000515472">
    <property type="component" value="Chromosome"/>
</dbReference>
<organism evidence="1 2">
    <name type="scientific">Citrifermentans bremense</name>
    <dbReference type="NCBI Taxonomy" id="60035"/>
    <lineage>
        <taxon>Bacteria</taxon>
        <taxon>Pseudomonadati</taxon>
        <taxon>Thermodesulfobacteriota</taxon>
        <taxon>Desulfuromonadia</taxon>
        <taxon>Geobacterales</taxon>
        <taxon>Geobacteraceae</taxon>
        <taxon>Citrifermentans</taxon>
    </lineage>
</organism>